<keyword evidence="1" id="KW-0472">Membrane</keyword>
<protein>
    <submittedName>
        <fullName evidence="3">DMT family transporter</fullName>
    </submittedName>
</protein>
<feature type="transmembrane region" description="Helical" evidence="1">
    <location>
        <begin position="187"/>
        <end position="204"/>
    </location>
</feature>
<feature type="transmembrane region" description="Helical" evidence="1">
    <location>
        <begin position="43"/>
        <end position="63"/>
    </location>
</feature>
<dbReference type="EMBL" id="RRCF01000004">
    <property type="protein sequence ID" value="RRJ19558.1"/>
    <property type="molecule type" value="Genomic_DNA"/>
</dbReference>
<feature type="domain" description="EamA" evidence="2">
    <location>
        <begin position="14"/>
        <end position="146"/>
    </location>
</feature>
<dbReference type="Gene3D" id="1.10.3730.20">
    <property type="match status" value="1"/>
</dbReference>
<keyword evidence="1" id="KW-1133">Transmembrane helix</keyword>
<dbReference type="PANTHER" id="PTHR22911">
    <property type="entry name" value="ACYL-MALONYL CONDENSING ENZYME-RELATED"/>
    <property type="match status" value="1"/>
</dbReference>
<organism evidence="3 4">
    <name type="scientific">Rheinheimera mesophila</name>
    <dbReference type="NCBI Taxonomy" id="1547515"/>
    <lineage>
        <taxon>Bacteria</taxon>
        <taxon>Pseudomonadati</taxon>
        <taxon>Pseudomonadota</taxon>
        <taxon>Gammaproteobacteria</taxon>
        <taxon>Chromatiales</taxon>
        <taxon>Chromatiaceae</taxon>
        <taxon>Rheinheimera</taxon>
    </lineage>
</organism>
<keyword evidence="1" id="KW-0812">Transmembrane</keyword>
<dbReference type="OrthoDB" id="5565182at2"/>
<feature type="transmembrane region" description="Helical" evidence="1">
    <location>
        <begin position="131"/>
        <end position="147"/>
    </location>
</feature>
<evidence type="ECO:0000259" key="2">
    <source>
        <dbReference type="Pfam" id="PF00892"/>
    </source>
</evidence>
<accession>A0A3P3QEM5</accession>
<feature type="transmembrane region" description="Helical" evidence="1">
    <location>
        <begin position="243"/>
        <end position="263"/>
    </location>
</feature>
<evidence type="ECO:0000256" key="1">
    <source>
        <dbReference type="SAM" id="Phobius"/>
    </source>
</evidence>
<gene>
    <name evidence="3" type="ORF">EIK76_13990</name>
</gene>
<feature type="transmembrane region" description="Helical" evidence="1">
    <location>
        <begin position="75"/>
        <end position="96"/>
    </location>
</feature>
<dbReference type="Proteomes" id="UP000276260">
    <property type="component" value="Unassembled WGS sequence"/>
</dbReference>
<dbReference type="RefSeq" id="WP_046518513.1">
    <property type="nucleotide sequence ID" value="NZ_LAVS01000002.1"/>
</dbReference>
<dbReference type="AlphaFoldDB" id="A0A3P3QEM5"/>
<feature type="domain" description="EamA" evidence="2">
    <location>
        <begin position="156"/>
        <end position="281"/>
    </location>
</feature>
<feature type="transmembrane region" description="Helical" evidence="1">
    <location>
        <begin position="153"/>
        <end position="175"/>
    </location>
</feature>
<sequence length="292" mass="32031">MKSLAHSASDYPAKGILCMLLAVGMFCAMDACMKQLTQHYGPMQITSLRALFAWPLIVVWLISTNRVQHLLNSRWSLHLLRAVLGIIMLSAFVYAIQSLSLADAYAIFFAAPLLITAMSVWFLGEHVQPRQWVAIGIGMLAVIFMLKPEGDQLLSLGALAALVSALCYAISAITVRVLSRTDNSGNMVFWLMTMIGLGAGALAYPDWVALSSDHLWLFALMGLSGAIGQVFITEAFRLAPASVIAPFEYTALVWGLGFDILLWQLYPDLSLLLGAGVIMASGLYLWAQERRW</sequence>
<dbReference type="GO" id="GO:0016020">
    <property type="term" value="C:membrane"/>
    <property type="evidence" value="ECO:0007669"/>
    <property type="project" value="InterPro"/>
</dbReference>
<comment type="caution">
    <text evidence="3">The sequence shown here is derived from an EMBL/GenBank/DDBJ whole genome shotgun (WGS) entry which is preliminary data.</text>
</comment>
<dbReference type="InterPro" id="IPR000620">
    <property type="entry name" value="EamA_dom"/>
</dbReference>
<proteinExistence type="predicted"/>
<feature type="transmembrane region" description="Helical" evidence="1">
    <location>
        <begin position="12"/>
        <end position="31"/>
    </location>
</feature>
<evidence type="ECO:0000313" key="4">
    <source>
        <dbReference type="Proteomes" id="UP000276260"/>
    </source>
</evidence>
<dbReference type="Pfam" id="PF00892">
    <property type="entry name" value="EamA"/>
    <property type="match status" value="2"/>
</dbReference>
<dbReference type="InterPro" id="IPR037185">
    <property type="entry name" value="EmrE-like"/>
</dbReference>
<reference evidence="3 4" key="1">
    <citation type="submission" date="2018-11" db="EMBL/GenBank/DDBJ databases">
        <title>Draft genome analysis of Rheinheimera mesophila isolated from an industrial waste site.</title>
        <authorList>
            <person name="Yu Q."/>
            <person name="Qi Y."/>
            <person name="Zhang H."/>
            <person name="Lu Y."/>
            <person name="Pu J."/>
        </authorList>
    </citation>
    <scope>NUCLEOTIDE SEQUENCE [LARGE SCALE GENOMIC DNA]</scope>
    <source>
        <strain evidence="3 4">IITR13</strain>
    </source>
</reference>
<evidence type="ECO:0000313" key="3">
    <source>
        <dbReference type="EMBL" id="RRJ19558.1"/>
    </source>
</evidence>
<feature type="transmembrane region" description="Helical" evidence="1">
    <location>
        <begin position="216"/>
        <end position="236"/>
    </location>
</feature>
<dbReference type="PANTHER" id="PTHR22911:SF103">
    <property type="entry name" value="BLR2811 PROTEIN"/>
    <property type="match status" value="1"/>
</dbReference>
<keyword evidence="4" id="KW-1185">Reference proteome</keyword>
<dbReference type="SUPFAM" id="SSF103481">
    <property type="entry name" value="Multidrug resistance efflux transporter EmrE"/>
    <property type="match status" value="2"/>
</dbReference>
<feature type="transmembrane region" description="Helical" evidence="1">
    <location>
        <begin position="102"/>
        <end position="124"/>
    </location>
</feature>
<name>A0A3P3QEM5_9GAMM</name>
<feature type="transmembrane region" description="Helical" evidence="1">
    <location>
        <begin position="269"/>
        <end position="287"/>
    </location>
</feature>